<feature type="compositionally biased region" description="Polar residues" evidence="2">
    <location>
        <begin position="164"/>
        <end position="179"/>
    </location>
</feature>
<protein>
    <submittedName>
        <fullName evidence="3">Uncharacterized protein</fullName>
    </submittedName>
</protein>
<proteinExistence type="predicted"/>
<dbReference type="Proteomes" id="UP000195521">
    <property type="component" value="Unassembled WGS sequence"/>
</dbReference>
<dbReference type="GeneID" id="39747693"/>
<feature type="coiled-coil region" evidence="1">
    <location>
        <begin position="421"/>
        <end position="448"/>
    </location>
</feature>
<organism evidence="3 4">
    <name type="scientific">Plasmodium gonderi</name>
    <dbReference type="NCBI Taxonomy" id="77519"/>
    <lineage>
        <taxon>Eukaryota</taxon>
        <taxon>Sar</taxon>
        <taxon>Alveolata</taxon>
        <taxon>Apicomplexa</taxon>
        <taxon>Aconoidasida</taxon>
        <taxon>Haemosporida</taxon>
        <taxon>Plasmodiidae</taxon>
        <taxon>Plasmodium</taxon>
        <taxon>Plasmodium (Plasmodium)</taxon>
    </lineage>
</organism>
<evidence type="ECO:0000256" key="1">
    <source>
        <dbReference type="SAM" id="Coils"/>
    </source>
</evidence>
<dbReference type="EMBL" id="BDQF01000010">
    <property type="protein sequence ID" value="GAW80975.1"/>
    <property type="molecule type" value="Genomic_DNA"/>
</dbReference>
<dbReference type="OrthoDB" id="376826at2759"/>
<dbReference type="RefSeq" id="XP_028543564.1">
    <property type="nucleotide sequence ID" value="XM_028687763.1"/>
</dbReference>
<keyword evidence="1" id="KW-0175">Coiled coil</keyword>
<evidence type="ECO:0000313" key="4">
    <source>
        <dbReference type="Proteomes" id="UP000195521"/>
    </source>
</evidence>
<sequence length="1431" mass="164203">MWIEKDISASCAKGGALSQQVSDGIETLKRNNNFVYSGIGRNMFSEAQKRNADERCRHNKMNRSGNLSGLNRSGNVSGLNRSGNLSGLNKSGNLSGLNRSGNLSGLNRSGNLSGLNRSGNLSGLNRSGNLSGLNRSGNLSGLNKSGNLSGLNRSGNLSSLNNSTKWSSNETSKSATNAKGTKDVIENKTILKNTSKDVEPKLCANNESNFGKLDRVRKAERSDEFFGEDKLREKKIHTSEHKNERGNEMEKISNKISNVYAIKENELTYPHRRCNQKMMDTCDSNVSDWKKRNAYNINGTCYKNTQYLNNSILYNDSIMNNETVMCQELSETNKVGNVVVCEKVRDNCQRWNTQEREVEVEVEGEELFQTNNDVNVMISKRERKKEIEISYTNGITEASKENNGEGVKVVQEEDKHIVNDYNLLKKKKNELENMKNIIRNDISTLIKNTVNNHLSKNVDNKVQEAIEKNIRNFVENNLLHVVEKNAENVNKKYVYEKINEKISKELKKNVDLIYSSVRKNIDENINEKMEKNTEAVNAQLEQSVNNKIENNFEKIYNKISKNVGKQMEKQVENQVEKHVEKVVEEAVEEAVANQINKNMSDVQNSLLQNVNNELCRKMKIVGTNLNGKVREYISNELIKNVNLLHTRINENMNKELKKCISILNRNVDENLNDQMDKNAQIFLKNVCECLTEEIKNNMNEMEKNISFNWNDQVIEKIVNKCLQLSNSSEHVHTFNTLAMDHTKEVVDMVEGMTGRVKEAINKADVVMNLTKDMVERSNEIMERSNGIVERSNGIVERSNGIVERSNGIAERSNGIVERSNGIVERSNEIMERSKVMADLASDTLKESVSIEIRSCFDMLGKAIQENIREDLTIHLNGVENSEECTKRLETASIQMVQVMHTELTRHMGTLRENLDGIQGNVQMSLKEIIQTAMKESVEATMKESVEATMRKSVEAAVKDGIETILWDEIQKNLQISHSISYEQVRNDITRRNEENFETVLKNSKQNLDAIIRGQTSLSTHISKEMKFMKKIKSNINDVKTFLKTSINTFQRKVHDIMEKNTSTVINMNESLMNKINDYSPNMDKAMNSMHEQQIVKLVSIEREDNTLHIVQDVTKIVHNHLNLLDERVEKLVNDIIINGKINEEKTNELISRSRENISKDILENILKKELHLLLTHVEELFSNSNKSIAEHSNMLNDFKGVINQNNQNVMMERLKVMNDALDFQFQEKSKQFLSFIEEKLNQLFEKKIQCIRRKDDTHGAKHQLNAQKLSQRRLKFNCVNTKWGSKKRYLICKDVMMARKERNNAMNVRTDGKIGSVWNVRTVWNETRGKRATTTMTTTPFVDTNTNKEAHSKLIKDSNLQHDMNLQKQCASGNIKEQNKTQEMNRKRPIYIVNYLRNQNNDLIEVSQYLHKKKYARKHTFQDNRHECISD</sequence>
<gene>
    <name evidence="3" type="ORF">PGO_091750</name>
</gene>
<evidence type="ECO:0000313" key="3">
    <source>
        <dbReference type="EMBL" id="GAW80975.1"/>
    </source>
</evidence>
<dbReference type="OMA" id="KNTVNNH"/>
<name>A0A1Y1JI00_PLAGO</name>
<comment type="caution">
    <text evidence="3">The sequence shown here is derived from an EMBL/GenBank/DDBJ whole genome shotgun (WGS) entry which is preliminary data.</text>
</comment>
<reference evidence="4" key="1">
    <citation type="submission" date="2017-04" db="EMBL/GenBank/DDBJ databases">
        <title>Plasmodium gonderi genome.</title>
        <authorList>
            <person name="Arisue N."/>
            <person name="Honma H."/>
            <person name="Kawai S."/>
            <person name="Tougan T."/>
            <person name="Tanabe K."/>
            <person name="Horii T."/>
        </authorList>
    </citation>
    <scope>NUCLEOTIDE SEQUENCE [LARGE SCALE GENOMIC DNA]</scope>
    <source>
        <strain evidence="4">ATCC 30045</strain>
    </source>
</reference>
<feature type="compositionally biased region" description="Low complexity" evidence="2">
    <location>
        <begin position="71"/>
        <end position="163"/>
    </location>
</feature>
<keyword evidence="4" id="KW-1185">Reference proteome</keyword>
<feature type="region of interest" description="Disordered" evidence="2">
    <location>
        <begin position="58"/>
        <end position="180"/>
    </location>
</feature>
<accession>A0A1Y1JI00</accession>
<evidence type="ECO:0000256" key="2">
    <source>
        <dbReference type="SAM" id="MobiDB-lite"/>
    </source>
</evidence>